<keyword evidence="4" id="KW-1185">Reference proteome</keyword>
<proteinExistence type="inferred from homology"/>
<evidence type="ECO:0000313" key="4">
    <source>
        <dbReference type="Proteomes" id="UP001199319"/>
    </source>
</evidence>
<dbReference type="EMBL" id="JAJEPW010000025">
    <property type="protein sequence ID" value="MCC2129727.1"/>
    <property type="molecule type" value="Genomic_DNA"/>
</dbReference>
<evidence type="ECO:0000313" key="3">
    <source>
        <dbReference type="EMBL" id="MCC2129727.1"/>
    </source>
</evidence>
<dbReference type="GO" id="GO:0003676">
    <property type="term" value="F:nucleic acid binding"/>
    <property type="evidence" value="ECO:0007669"/>
    <property type="project" value="InterPro"/>
</dbReference>
<dbReference type="Proteomes" id="UP001199319">
    <property type="component" value="Unassembled WGS sequence"/>
</dbReference>
<reference evidence="3" key="1">
    <citation type="submission" date="2021-10" db="EMBL/GenBank/DDBJ databases">
        <title>Anaerobic single-cell dispensing facilitates the cultivation of human gut bacteria.</title>
        <authorList>
            <person name="Afrizal A."/>
        </authorList>
    </citation>
    <scope>NUCLEOTIDE SEQUENCE</scope>
    <source>
        <strain evidence="3">CLA-AA-H272</strain>
    </source>
</reference>
<dbReference type="PANTHER" id="PTHR34039:SF1">
    <property type="entry name" value="UPF0102 PROTEIN YRAN"/>
    <property type="match status" value="1"/>
</dbReference>
<dbReference type="RefSeq" id="WP_302928966.1">
    <property type="nucleotide sequence ID" value="NZ_JAJEPW010000025.1"/>
</dbReference>
<dbReference type="InterPro" id="IPR003509">
    <property type="entry name" value="UPF0102_YraN-like"/>
</dbReference>
<name>A0AAE3DE48_9FIRM</name>
<dbReference type="Pfam" id="PF02021">
    <property type="entry name" value="UPF0102"/>
    <property type="match status" value="1"/>
</dbReference>
<dbReference type="AlphaFoldDB" id="A0AAE3DE48"/>
<dbReference type="SUPFAM" id="SSF52980">
    <property type="entry name" value="Restriction endonuclease-like"/>
    <property type="match status" value="1"/>
</dbReference>
<comment type="caution">
    <text evidence="3">The sequence shown here is derived from an EMBL/GenBank/DDBJ whole genome shotgun (WGS) entry which is preliminary data.</text>
</comment>
<comment type="similarity">
    <text evidence="1 2">Belongs to the UPF0102 family.</text>
</comment>
<evidence type="ECO:0000256" key="2">
    <source>
        <dbReference type="HAMAP-Rule" id="MF_00048"/>
    </source>
</evidence>
<dbReference type="PANTHER" id="PTHR34039">
    <property type="entry name" value="UPF0102 PROTEIN YRAN"/>
    <property type="match status" value="1"/>
</dbReference>
<gene>
    <name evidence="3" type="ORF">LKD37_09385</name>
</gene>
<protein>
    <recommendedName>
        <fullName evidence="2">UPF0102 protein LKD37_09385</fullName>
    </recommendedName>
</protein>
<dbReference type="Gene3D" id="3.40.1350.10">
    <property type="match status" value="1"/>
</dbReference>
<dbReference type="HAMAP" id="MF_00048">
    <property type="entry name" value="UPF0102"/>
    <property type="match status" value="1"/>
</dbReference>
<evidence type="ECO:0000256" key="1">
    <source>
        <dbReference type="ARBA" id="ARBA00006738"/>
    </source>
</evidence>
<dbReference type="NCBIfam" id="NF009150">
    <property type="entry name" value="PRK12497.1-3"/>
    <property type="match status" value="1"/>
</dbReference>
<accession>A0AAE3DE48</accession>
<dbReference type="InterPro" id="IPR011856">
    <property type="entry name" value="tRNA_endonuc-like_dom_sf"/>
</dbReference>
<sequence>MSRAEGTWGEAEVANYLRRRGYTLLAHGFHCRFGEIDLIARKDGVLCFVEVKTRTNLSCGLPREYVTPQKQQRLRKTAAWYLMVKDLDCPARFDVAEVYAEGPHPQKASRIEYIENAF</sequence>
<dbReference type="InterPro" id="IPR011335">
    <property type="entry name" value="Restrct_endonuc-II-like"/>
</dbReference>
<organism evidence="3 4">
    <name type="scientific">Brotocaccenecus cirricatena</name>
    <dbReference type="NCBI Taxonomy" id="3064195"/>
    <lineage>
        <taxon>Bacteria</taxon>
        <taxon>Bacillati</taxon>
        <taxon>Bacillota</taxon>
        <taxon>Clostridia</taxon>
        <taxon>Eubacteriales</taxon>
        <taxon>Oscillospiraceae</taxon>
        <taxon>Brotocaccenecus</taxon>
    </lineage>
</organism>
<dbReference type="CDD" id="cd20736">
    <property type="entry name" value="PoNe_Nuclease"/>
    <property type="match status" value="1"/>
</dbReference>